<accession>A0ACC1IFY5</accession>
<evidence type="ECO:0000313" key="1">
    <source>
        <dbReference type="EMBL" id="KAJ1892405.1"/>
    </source>
</evidence>
<dbReference type="Proteomes" id="UP001150581">
    <property type="component" value="Unassembled WGS sequence"/>
</dbReference>
<keyword evidence="2" id="KW-1185">Reference proteome</keyword>
<reference evidence="1" key="1">
    <citation type="submission" date="2022-07" db="EMBL/GenBank/DDBJ databases">
        <title>Phylogenomic reconstructions and comparative analyses of Kickxellomycotina fungi.</title>
        <authorList>
            <person name="Reynolds N.K."/>
            <person name="Stajich J.E."/>
            <person name="Barry K."/>
            <person name="Grigoriev I.V."/>
            <person name="Crous P."/>
            <person name="Smith M.E."/>
        </authorList>
    </citation>
    <scope>NUCLEOTIDE SEQUENCE</scope>
    <source>
        <strain evidence="1">Benny 63K</strain>
    </source>
</reference>
<proteinExistence type="predicted"/>
<evidence type="ECO:0000313" key="2">
    <source>
        <dbReference type="Proteomes" id="UP001150581"/>
    </source>
</evidence>
<protein>
    <submittedName>
        <fullName evidence="1">Uncharacterized protein</fullName>
    </submittedName>
</protein>
<sequence length="453" mass="51351">MNEECFELQQCEMEALTAIYGDDDNNQFAFTVDSDTDQISGTVGIEADTDSVARLLKDTEGQGIKYLPPIQLQFTLPPAYPLDEAPRITLSCCWLDDQGLVAIKERLSMMWELERGMGVIHSYIDLLTYDLSPSETICVDLQSDRETVLAYNQAGKRREFEKGIYACAICMEDDQPGKHCMKLSCGHVFCRHCLAEYLGMIIAEGSLILLKCPDPECRKSPAQPPISDQEMADLLDVSQIARYTRLSEQRRVDQDTTRFAWCPRSGCGLSVECDARYPRLSQCTCGYTFCNLCLRAWHGTNYCEIKSSERILRQYIRVVRETADSQARARLERQYGQGVLQKMLRDYDQDNASVDFIRESSQQCPKCKLFIQKAFGCNHMQCTRCAAHFCYLCGVLLHHDNPMKHFNNTRSGCNRRLFEGLETGDQDQEGGDGEEANLLIRLAFGGNSSDEDE</sequence>
<dbReference type="EMBL" id="JANBPG010001001">
    <property type="protein sequence ID" value="KAJ1892405.1"/>
    <property type="molecule type" value="Genomic_DNA"/>
</dbReference>
<gene>
    <name evidence="1" type="ORF">LPJ66_006363</name>
</gene>
<name>A0ACC1IFY5_9FUNG</name>
<comment type="caution">
    <text evidence="1">The sequence shown here is derived from an EMBL/GenBank/DDBJ whole genome shotgun (WGS) entry which is preliminary data.</text>
</comment>
<organism evidence="1 2">
    <name type="scientific">Kickxella alabastrina</name>
    <dbReference type="NCBI Taxonomy" id="61397"/>
    <lineage>
        <taxon>Eukaryota</taxon>
        <taxon>Fungi</taxon>
        <taxon>Fungi incertae sedis</taxon>
        <taxon>Zoopagomycota</taxon>
        <taxon>Kickxellomycotina</taxon>
        <taxon>Kickxellomycetes</taxon>
        <taxon>Kickxellales</taxon>
        <taxon>Kickxellaceae</taxon>
        <taxon>Kickxella</taxon>
    </lineage>
</organism>